<dbReference type="OrthoDB" id="5405297at2759"/>
<evidence type="ECO:0000256" key="1">
    <source>
        <dbReference type="SAM" id="MobiDB-lite"/>
    </source>
</evidence>
<organism evidence="2 3">
    <name type="scientific">Plenodomus tracheiphilus IPT5</name>
    <dbReference type="NCBI Taxonomy" id="1408161"/>
    <lineage>
        <taxon>Eukaryota</taxon>
        <taxon>Fungi</taxon>
        <taxon>Dikarya</taxon>
        <taxon>Ascomycota</taxon>
        <taxon>Pezizomycotina</taxon>
        <taxon>Dothideomycetes</taxon>
        <taxon>Pleosporomycetidae</taxon>
        <taxon>Pleosporales</taxon>
        <taxon>Pleosporineae</taxon>
        <taxon>Leptosphaeriaceae</taxon>
        <taxon>Plenodomus</taxon>
    </lineage>
</organism>
<feature type="region of interest" description="Disordered" evidence="1">
    <location>
        <begin position="570"/>
        <end position="591"/>
    </location>
</feature>
<evidence type="ECO:0000313" key="2">
    <source>
        <dbReference type="EMBL" id="KAF2852041.1"/>
    </source>
</evidence>
<gene>
    <name evidence="2" type="ORF">T440DRAFT_50361</name>
</gene>
<protein>
    <recommendedName>
        <fullName evidence="4">F-box domain-containing protein</fullName>
    </recommendedName>
</protein>
<dbReference type="AlphaFoldDB" id="A0A6A7B975"/>
<feature type="compositionally biased region" description="Basic and acidic residues" evidence="1">
    <location>
        <begin position="578"/>
        <end position="591"/>
    </location>
</feature>
<keyword evidence="3" id="KW-1185">Reference proteome</keyword>
<name>A0A6A7B975_9PLEO</name>
<dbReference type="Gene3D" id="3.80.10.10">
    <property type="entry name" value="Ribonuclease Inhibitor"/>
    <property type="match status" value="1"/>
</dbReference>
<feature type="region of interest" description="Disordered" evidence="1">
    <location>
        <begin position="1"/>
        <end position="21"/>
    </location>
</feature>
<accession>A0A6A7B975</accession>
<dbReference type="EMBL" id="MU006300">
    <property type="protein sequence ID" value="KAF2852041.1"/>
    <property type="molecule type" value="Genomic_DNA"/>
</dbReference>
<dbReference type="Proteomes" id="UP000799423">
    <property type="component" value="Unassembled WGS sequence"/>
</dbReference>
<evidence type="ECO:0000313" key="3">
    <source>
        <dbReference type="Proteomes" id="UP000799423"/>
    </source>
</evidence>
<dbReference type="InterPro" id="IPR032675">
    <property type="entry name" value="LRR_dom_sf"/>
</dbReference>
<reference evidence="2" key="1">
    <citation type="submission" date="2020-01" db="EMBL/GenBank/DDBJ databases">
        <authorList>
            <consortium name="DOE Joint Genome Institute"/>
            <person name="Haridas S."/>
            <person name="Albert R."/>
            <person name="Binder M."/>
            <person name="Bloem J."/>
            <person name="Labutti K."/>
            <person name="Salamov A."/>
            <person name="Andreopoulos B."/>
            <person name="Baker S.E."/>
            <person name="Barry K."/>
            <person name="Bills G."/>
            <person name="Bluhm B.H."/>
            <person name="Cannon C."/>
            <person name="Castanera R."/>
            <person name="Culley D.E."/>
            <person name="Daum C."/>
            <person name="Ezra D."/>
            <person name="Gonzalez J.B."/>
            <person name="Henrissat B."/>
            <person name="Kuo A."/>
            <person name="Liang C."/>
            <person name="Lipzen A."/>
            <person name="Lutzoni F."/>
            <person name="Magnuson J."/>
            <person name="Mondo S."/>
            <person name="Nolan M."/>
            <person name="Ohm R."/>
            <person name="Pangilinan J."/>
            <person name="Park H.-J."/>
            <person name="Ramirez L."/>
            <person name="Alfaro M."/>
            <person name="Sun H."/>
            <person name="Tritt A."/>
            <person name="Yoshinaga Y."/>
            <person name="Zwiers L.-H."/>
            <person name="Turgeon B.G."/>
            <person name="Goodwin S.B."/>
            <person name="Spatafora J.W."/>
            <person name="Crous P.W."/>
            <person name="Grigoriev I.V."/>
        </authorList>
    </citation>
    <scope>NUCLEOTIDE SEQUENCE</scope>
    <source>
        <strain evidence="2">IPT5</strain>
    </source>
</reference>
<sequence length="591" mass="66305">MSRHRGGYTPQPLPERREPSRGIMGFFKRFRRQKSPKKSASLPRNDLYAPATYAYHGPDQTQRLPDTILRRIFEEVCPHSADETLDGSEDSGNDGCMSCDMRDLAHCALTKRQWYGIAAGLLYNSIRIDAVHYCELEEVYADQRRRKSRNGDDIDAPTLRLQQLSQSVRDNQYLGQRVRFIKLPYMTRESCKADLARAVSGCPNLEFVDLPDGFYNGDSSCQLLRQELQARCPHIRKMRYIEGGEQSLETLLQGYWQELRVIELNKIHIEPSILRQVLGMLPRLSELIITSVEWMNDSTFHEAPGLPYFPALETLRLEKVHGITAEGMAQYLSSPMCGNRLKTLIIKNCHGLPPASMHVILAAAYRLQTLEYTTAVTASLPLDPIPPMASKTLHKLSYEIITSNSHQTYPAGASYYQYLAKSLMSNCLPALRQLYVRDPEFPEILTLAPPIRPFSEAPPPMFNQPLEVYSKGLDELEWIFTSIIPPDSTGRRMSVSGGRPLSSYSAHKGLGPQWGGDARKSVVVPNGFGGFLAVPADDARPRSAGNAMSSGGFGHGYSNSLGNHSEFAPPRASWMSHSGREKRASRADLWR</sequence>
<evidence type="ECO:0008006" key="4">
    <source>
        <dbReference type="Google" id="ProtNLM"/>
    </source>
</evidence>
<dbReference type="SUPFAM" id="SSF52047">
    <property type="entry name" value="RNI-like"/>
    <property type="match status" value="1"/>
</dbReference>
<proteinExistence type="predicted"/>